<feature type="non-terminal residue" evidence="2">
    <location>
        <position position="1"/>
    </location>
</feature>
<feature type="transmembrane region" description="Helical" evidence="1">
    <location>
        <begin position="157"/>
        <end position="176"/>
    </location>
</feature>
<gene>
    <name evidence="2" type="ORF">POCULU_LOCUS6788</name>
</gene>
<keyword evidence="1" id="KW-1133">Transmembrane helix</keyword>
<dbReference type="AlphaFoldDB" id="A0A9N9C1F0"/>
<accession>A0A9N9C1F0</accession>
<keyword evidence="1" id="KW-0812">Transmembrane</keyword>
<dbReference type="EMBL" id="CAJVPJ010001342">
    <property type="protein sequence ID" value="CAG8587270.1"/>
    <property type="molecule type" value="Genomic_DNA"/>
</dbReference>
<dbReference type="OrthoDB" id="2353960at2759"/>
<evidence type="ECO:0000313" key="2">
    <source>
        <dbReference type="EMBL" id="CAG8587270.1"/>
    </source>
</evidence>
<evidence type="ECO:0000313" key="3">
    <source>
        <dbReference type="Proteomes" id="UP000789572"/>
    </source>
</evidence>
<name>A0A9N9C1F0_9GLOM</name>
<protein>
    <submittedName>
        <fullName evidence="2">8193_t:CDS:1</fullName>
    </submittedName>
</protein>
<sequence length="307" mass="34874">NSTWNDPKYNDLILNSRGNNLPDLPLALYHPVFAEFVDDLSSIQITDEDCDSIKNLLFLMSASYENENERVNMFRSWASEYFHTPVTKLPLPQTIQSADAGITHNVDSVQHLVLLGEAKNELGDGSGCAYIQACASYTKFVGSQNNPDIRYGLNPAFIVYFAGATLGIGVQFLGVVKQNSGRDNKSFFVNVSPSMNSFTMHPLVHSFHLLPSEFDIDGMIVVVRAFCALKRGIESLRHYYDELKPVDIDNLDQPRHASYPYIRFFKDADNAVINFEYKRRLYPISCYFWWYQIKMNKKATLVCSSSL</sequence>
<evidence type="ECO:0000256" key="1">
    <source>
        <dbReference type="SAM" id="Phobius"/>
    </source>
</evidence>
<comment type="caution">
    <text evidence="2">The sequence shown here is derived from an EMBL/GenBank/DDBJ whole genome shotgun (WGS) entry which is preliminary data.</text>
</comment>
<reference evidence="2" key="1">
    <citation type="submission" date="2021-06" db="EMBL/GenBank/DDBJ databases">
        <authorList>
            <person name="Kallberg Y."/>
            <person name="Tangrot J."/>
            <person name="Rosling A."/>
        </authorList>
    </citation>
    <scope>NUCLEOTIDE SEQUENCE</scope>
    <source>
        <strain evidence="2">IA702</strain>
    </source>
</reference>
<organism evidence="2 3">
    <name type="scientific">Paraglomus occultum</name>
    <dbReference type="NCBI Taxonomy" id="144539"/>
    <lineage>
        <taxon>Eukaryota</taxon>
        <taxon>Fungi</taxon>
        <taxon>Fungi incertae sedis</taxon>
        <taxon>Mucoromycota</taxon>
        <taxon>Glomeromycotina</taxon>
        <taxon>Glomeromycetes</taxon>
        <taxon>Paraglomerales</taxon>
        <taxon>Paraglomeraceae</taxon>
        <taxon>Paraglomus</taxon>
    </lineage>
</organism>
<keyword evidence="1" id="KW-0472">Membrane</keyword>
<keyword evidence="3" id="KW-1185">Reference proteome</keyword>
<proteinExistence type="predicted"/>
<dbReference type="Proteomes" id="UP000789572">
    <property type="component" value="Unassembled WGS sequence"/>
</dbReference>